<gene>
    <name evidence="6" type="ORF">HP467_15785</name>
</gene>
<dbReference type="PANTHER" id="PTHR45947">
    <property type="entry name" value="SULFOQUINOVOSYL TRANSFERASE SQD2"/>
    <property type="match status" value="1"/>
</dbReference>
<comment type="caution">
    <text evidence="6">The sequence shown here is derived from an EMBL/GenBank/DDBJ whole genome shotgun (WGS) entry which is preliminary data.</text>
</comment>
<dbReference type="RefSeq" id="WP_175326764.1">
    <property type="nucleotide sequence ID" value="NZ_BAAAWP010000001.1"/>
</dbReference>
<dbReference type="GO" id="GO:1901137">
    <property type="term" value="P:carbohydrate derivative biosynthetic process"/>
    <property type="evidence" value="ECO:0007669"/>
    <property type="project" value="UniProtKB-ARBA"/>
</dbReference>
<accession>A0A850E1J7</accession>
<dbReference type="Gene3D" id="3.40.50.2000">
    <property type="entry name" value="Glycogen Phosphorylase B"/>
    <property type="match status" value="2"/>
</dbReference>
<organism evidence="6 7">
    <name type="scientific">Curtobacterium citreum</name>
    <dbReference type="NCBI Taxonomy" id="2036"/>
    <lineage>
        <taxon>Bacteria</taxon>
        <taxon>Bacillati</taxon>
        <taxon>Actinomycetota</taxon>
        <taxon>Actinomycetes</taxon>
        <taxon>Micrococcales</taxon>
        <taxon>Microbacteriaceae</taxon>
        <taxon>Curtobacterium</taxon>
    </lineage>
</organism>
<keyword evidence="2" id="KW-0328">Glycosyltransferase</keyword>
<proteinExistence type="predicted"/>
<evidence type="ECO:0000256" key="3">
    <source>
        <dbReference type="ARBA" id="ARBA00022679"/>
    </source>
</evidence>
<feature type="domain" description="Glycosyltransferase subfamily 4-like N-terminal" evidence="5">
    <location>
        <begin position="14"/>
        <end position="181"/>
    </location>
</feature>
<dbReference type="Pfam" id="PF00534">
    <property type="entry name" value="Glycos_transf_1"/>
    <property type="match status" value="1"/>
</dbReference>
<sequence length="366" mass="40363">MAGLIAHEWIAQHGGSENVLAAMVEAYPDAEIHTLWNDAPERFAQARVTESWLARTRLRHHKALALPFMSSAWSRVDTSEADFVLASSHVFAHHVGGRKFDDDVEKFVYVHTPMRTVYAADQDSRGMSLPVRMAAGLVRYSDRRFVNTSVHYAANSHYIRERIDKVWGQQSRVIHPPVDTSTIRSSRLALIGAEEAQSTLLPRDFILGASRFVPYKRLDLVIAVAERLRLPAVIAGRGPQRDDLVRIAEDASVPVFVIEGPSNAMLHHLYRRASTFVFPAVEDFGIMPLEAMAAGTPVVVGAEGGAREGVEAVHGGVVADAVTIDALAAAVHEARDLDLAGVPDRVDELFGTERFVSELRHWVEGR</sequence>
<dbReference type="SUPFAM" id="SSF53756">
    <property type="entry name" value="UDP-Glycosyltransferase/glycogen phosphorylase"/>
    <property type="match status" value="1"/>
</dbReference>
<evidence type="ECO:0000313" key="6">
    <source>
        <dbReference type="EMBL" id="NUU29552.1"/>
    </source>
</evidence>
<evidence type="ECO:0000259" key="5">
    <source>
        <dbReference type="Pfam" id="PF13439"/>
    </source>
</evidence>
<dbReference type="InterPro" id="IPR001296">
    <property type="entry name" value="Glyco_trans_1"/>
</dbReference>
<evidence type="ECO:0000256" key="1">
    <source>
        <dbReference type="ARBA" id="ARBA00021292"/>
    </source>
</evidence>
<reference evidence="6 7" key="1">
    <citation type="submission" date="2020-05" db="EMBL/GenBank/DDBJ databases">
        <title>Genome Sequencing of Type Strains.</title>
        <authorList>
            <person name="Lemaire J.F."/>
            <person name="Inderbitzin P."/>
            <person name="Gregorio O.A."/>
            <person name="Collins S.B."/>
            <person name="Wespe N."/>
            <person name="Knight-Connoni V."/>
        </authorList>
    </citation>
    <scope>NUCLEOTIDE SEQUENCE [LARGE SCALE GENOMIC DNA]</scope>
    <source>
        <strain evidence="6 7">DSM 20512</strain>
    </source>
</reference>
<dbReference type="AlphaFoldDB" id="A0A850E1J7"/>
<dbReference type="InterPro" id="IPR050194">
    <property type="entry name" value="Glycosyltransferase_grp1"/>
</dbReference>
<dbReference type="EMBL" id="JABMCG010000125">
    <property type="protein sequence ID" value="NUU29552.1"/>
    <property type="molecule type" value="Genomic_DNA"/>
</dbReference>
<keyword evidence="3 6" id="KW-0808">Transferase</keyword>
<evidence type="ECO:0000313" key="7">
    <source>
        <dbReference type="Proteomes" id="UP000539146"/>
    </source>
</evidence>
<feature type="domain" description="Glycosyl transferase family 1" evidence="4">
    <location>
        <begin position="203"/>
        <end position="333"/>
    </location>
</feature>
<evidence type="ECO:0000256" key="2">
    <source>
        <dbReference type="ARBA" id="ARBA00022676"/>
    </source>
</evidence>
<dbReference type="PANTHER" id="PTHR45947:SF3">
    <property type="entry name" value="SULFOQUINOVOSYL TRANSFERASE SQD2"/>
    <property type="match status" value="1"/>
</dbReference>
<dbReference type="Proteomes" id="UP000539146">
    <property type="component" value="Unassembled WGS sequence"/>
</dbReference>
<protein>
    <recommendedName>
        <fullName evidence="1">D-inositol 3-phosphate glycosyltransferase</fullName>
    </recommendedName>
</protein>
<dbReference type="GO" id="GO:0016757">
    <property type="term" value="F:glycosyltransferase activity"/>
    <property type="evidence" value="ECO:0007669"/>
    <property type="project" value="UniProtKB-KW"/>
</dbReference>
<dbReference type="InterPro" id="IPR028098">
    <property type="entry name" value="Glyco_trans_4-like_N"/>
</dbReference>
<dbReference type="Pfam" id="PF13439">
    <property type="entry name" value="Glyco_transf_4"/>
    <property type="match status" value="1"/>
</dbReference>
<evidence type="ECO:0000259" key="4">
    <source>
        <dbReference type="Pfam" id="PF00534"/>
    </source>
</evidence>
<name>A0A850E1J7_9MICO</name>